<accession>A0A3S0PNM4</accession>
<dbReference type="OrthoDB" id="5961351at2"/>
<name>A0A3S0PNM4_9GAMM</name>
<organism evidence="1 2">
    <name type="scientific">Dyella choica</name>
    <dbReference type="NCBI Taxonomy" id="1927959"/>
    <lineage>
        <taxon>Bacteria</taxon>
        <taxon>Pseudomonadati</taxon>
        <taxon>Pseudomonadota</taxon>
        <taxon>Gammaproteobacteria</taxon>
        <taxon>Lysobacterales</taxon>
        <taxon>Rhodanobacteraceae</taxon>
        <taxon>Dyella</taxon>
    </lineage>
</organism>
<sequence>MTTTKLLAEAGDDIPTNVVPFRRTRSNLRGLGARSFRSRGVQVRPSGPNAVELEPAEQRLARRVERVLAALLYHALLEPGDLLGAKPVSVEKRISRLVSHDRLIAIARAAISHDLTDDLARLAAAVIVFELKTQSRWWNRMLRLVSVRRRQINDDSLAIARLLAWDMAALQVRLIDQFAAFL</sequence>
<protein>
    <submittedName>
        <fullName evidence="1">Uncharacterized protein</fullName>
    </submittedName>
</protein>
<gene>
    <name evidence="1" type="ORF">EKH80_06970</name>
</gene>
<proteinExistence type="predicted"/>
<dbReference type="EMBL" id="RYYV01000004">
    <property type="protein sequence ID" value="RUL77612.1"/>
    <property type="molecule type" value="Genomic_DNA"/>
</dbReference>
<dbReference type="AlphaFoldDB" id="A0A3S0PNM4"/>
<reference evidence="1 2" key="1">
    <citation type="submission" date="2018-12" db="EMBL/GenBank/DDBJ databases">
        <title>Dyella dinghuensis sp. nov. DHOA06 and Dyella choica sp. nov. 4M-K27, isolated from forest soil.</title>
        <authorList>
            <person name="Qiu L.-H."/>
            <person name="Gao Z.-H."/>
        </authorList>
    </citation>
    <scope>NUCLEOTIDE SEQUENCE [LARGE SCALE GENOMIC DNA]</scope>
    <source>
        <strain evidence="1 2">4M-K27</strain>
    </source>
</reference>
<dbReference type="RefSeq" id="WP_126684007.1">
    <property type="nucleotide sequence ID" value="NZ_RYYV01000004.1"/>
</dbReference>
<dbReference type="Proteomes" id="UP000274358">
    <property type="component" value="Unassembled WGS sequence"/>
</dbReference>
<evidence type="ECO:0000313" key="1">
    <source>
        <dbReference type="EMBL" id="RUL77612.1"/>
    </source>
</evidence>
<evidence type="ECO:0000313" key="2">
    <source>
        <dbReference type="Proteomes" id="UP000274358"/>
    </source>
</evidence>
<keyword evidence="2" id="KW-1185">Reference proteome</keyword>
<comment type="caution">
    <text evidence="1">The sequence shown here is derived from an EMBL/GenBank/DDBJ whole genome shotgun (WGS) entry which is preliminary data.</text>
</comment>